<feature type="transmembrane region" description="Helical" evidence="7">
    <location>
        <begin position="416"/>
        <end position="436"/>
    </location>
</feature>
<reference evidence="10" key="2">
    <citation type="submission" date="2011-02" db="EMBL/GenBank/DDBJ databases">
        <authorList>
            <person name="MacLean D."/>
        </authorList>
    </citation>
    <scope>NUCLEOTIDE SEQUENCE</scope>
</reference>
<reference evidence="10" key="1">
    <citation type="journal article" date="2011" name="PLoS Biol.">
        <title>Gene gain and loss during evolution of obligate parasitism in the white rust pathogen of Arabidopsis thaliana.</title>
        <authorList>
            <person name="Kemen E."/>
            <person name="Gardiner A."/>
            <person name="Schultz-Larsen T."/>
            <person name="Kemen A.C."/>
            <person name="Balmuth A.L."/>
            <person name="Robert-Seilaniantz A."/>
            <person name="Bailey K."/>
            <person name="Holub E."/>
            <person name="Studholme D.J."/>
            <person name="Maclean D."/>
            <person name="Jones J.D."/>
        </authorList>
    </citation>
    <scope>NUCLEOTIDE SEQUENCE</scope>
</reference>
<evidence type="ECO:0000256" key="5">
    <source>
        <dbReference type="ARBA" id="ARBA00023136"/>
    </source>
</evidence>
<feature type="transmembrane region" description="Helical" evidence="7">
    <location>
        <begin position="581"/>
        <end position="600"/>
    </location>
</feature>
<feature type="transmembrane region" description="Helical" evidence="7">
    <location>
        <begin position="257"/>
        <end position="284"/>
    </location>
</feature>
<dbReference type="HOGENOM" id="CLU_015339_0_0_1"/>
<organism evidence="10">
    <name type="scientific">Albugo laibachii Nc14</name>
    <dbReference type="NCBI Taxonomy" id="890382"/>
    <lineage>
        <taxon>Eukaryota</taxon>
        <taxon>Sar</taxon>
        <taxon>Stramenopiles</taxon>
        <taxon>Oomycota</taxon>
        <taxon>Peronosporomycetes</taxon>
        <taxon>Albuginales</taxon>
        <taxon>Albuginaceae</taxon>
        <taxon>Albugo</taxon>
    </lineage>
</organism>
<keyword evidence="5 7" id="KW-0472">Membrane</keyword>
<dbReference type="Pfam" id="PF16178">
    <property type="entry name" value="Anoct_dimer"/>
    <property type="match status" value="1"/>
</dbReference>
<keyword evidence="4 7" id="KW-1133">Transmembrane helix</keyword>
<evidence type="ECO:0000256" key="1">
    <source>
        <dbReference type="ARBA" id="ARBA00004651"/>
    </source>
</evidence>
<dbReference type="GO" id="GO:0005254">
    <property type="term" value="F:chloride channel activity"/>
    <property type="evidence" value="ECO:0007669"/>
    <property type="project" value="TreeGrafter"/>
</dbReference>
<dbReference type="GO" id="GO:0005886">
    <property type="term" value="C:plasma membrane"/>
    <property type="evidence" value="ECO:0007669"/>
    <property type="project" value="UniProtKB-SubCell"/>
</dbReference>
<feature type="transmembrane region" description="Helical" evidence="7">
    <location>
        <begin position="666"/>
        <end position="683"/>
    </location>
</feature>
<evidence type="ECO:0000256" key="3">
    <source>
        <dbReference type="ARBA" id="ARBA00022692"/>
    </source>
</evidence>
<dbReference type="PANTHER" id="PTHR12308">
    <property type="entry name" value="ANOCTAMIN"/>
    <property type="match status" value="1"/>
</dbReference>
<feature type="transmembrane region" description="Helical" evidence="7">
    <location>
        <begin position="296"/>
        <end position="316"/>
    </location>
</feature>
<dbReference type="AlphaFoldDB" id="F0WZQ6"/>
<evidence type="ECO:0000313" key="10">
    <source>
        <dbReference type="EMBL" id="CCA26983.1"/>
    </source>
</evidence>
<proteinExistence type="predicted"/>
<feature type="transmembrane region" description="Helical" evidence="7">
    <location>
        <begin position="637"/>
        <end position="657"/>
    </location>
</feature>
<dbReference type="GO" id="GO:0046983">
    <property type="term" value="F:protein dimerization activity"/>
    <property type="evidence" value="ECO:0007669"/>
    <property type="project" value="InterPro"/>
</dbReference>
<feature type="domain" description="Anoctamin dimerisation" evidence="9">
    <location>
        <begin position="75"/>
        <end position="245"/>
    </location>
</feature>
<dbReference type="EMBL" id="FR824482">
    <property type="protein sequence ID" value="CCA26983.1"/>
    <property type="molecule type" value="Genomic_DNA"/>
</dbReference>
<evidence type="ECO:0000256" key="6">
    <source>
        <dbReference type="ARBA" id="ARBA00023180"/>
    </source>
</evidence>
<evidence type="ECO:0000256" key="4">
    <source>
        <dbReference type="ARBA" id="ARBA00022989"/>
    </source>
</evidence>
<evidence type="ECO:0000256" key="7">
    <source>
        <dbReference type="SAM" id="Phobius"/>
    </source>
</evidence>
<keyword evidence="6" id="KW-0325">Glycoprotein</keyword>
<dbReference type="PANTHER" id="PTHR12308:SF73">
    <property type="entry name" value="ANOCTAMIN"/>
    <property type="match status" value="1"/>
</dbReference>
<keyword evidence="3 7" id="KW-0812">Transmembrane</keyword>
<comment type="subcellular location">
    <subcellularLocation>
        <location evidence="1">Cell membrane</location>
        <topology evidence="1">Multi-pass membrane protein</topology>
    </subcellularLocation>
</comment>
<name>F0WZQ6_9STRA</name>
<accession>F0WZQ6</accession>
<dbReference type="InterPro" id="IPR032394">
    <property type="entry name" value="Anoct_dimer"/>
</dbReference>
<protein>
    <submittedName>
        <fullName evidence="10">Anoctaminlike protein putative</fullName>
    </submittedName>
</protein>
<dbReference type="InterPro" id="IPR049452">
    <property type="entry name" value="Anoctamin_TM"/>
</dbReference>
<dbReference type="InterPro" id="IPR007632">
    <property type="entry name" value="Anoctamin"/>
</dbReference>
<evidence type="ECO:0000256" key="2">
    <source>
        <dbReference type="ARBA" id="ARBA00022475"/>
    </source>
</evidence>
<keyword evidence="2" id="KW-1003">Cell membrane</keyword>
<feature type="domain" description="Anoctamin transmembrane" evidence="8">
    <location>
        <begin position="249"/>
        <end position="701"/>
    </location>
</feature>
<dbReference type="Pfam" id="PF04547">
    <property type="entry name" value="Anoctamin"/>
    <property type="match status" value="1"/>
</dbReference>
<gene>
    <name evidence="10" type="primary">AlNc14C439G11647</name>
    <name evidence="10" type="ORF">ALNC14_131270</name>
</gene>
<evidence type="ECO:0000259" key="9">
    <source>
        <dbReference type="Pfam" id="PF16178"/>
    </source>
</evidence>
<evidence type="ECO:0000259" key="8">
    <source>
        <dbReference type="Pfam" id="PF04547"/>
    </source>
</evidence>
<sequence length="755" mass="87574">MSSSCTDERNPSTLRTSEPSSPVYWGYVMVFPNFDYQVPHTTTQPPKRFNENTKLLLQLQQLVCPTTLDTILWKLKHADLQFRLFYSTGKQFIFCKIGATEERMQSEATRIELQLQLNPVCLAKVARKGLLLYGIQPFPIVDVKHAFRYAPYDFIFSPYVLASQYQPYFLKNGPKKDSLFDSSNRKILIENIITSDPSVNGAGCHLDRLRYDGTILECFPLHEDSERKILQKEWVQWNMAPMMQPFGKIKAYFGVKIALYFLYLGHYTQWLTLPAIIGLIVGGLAWKLPISMKPYVFMYLLPAFGIFMNIWAAVYLKNWKRLNAHASLRWGVSKIKERPYHLRPQFRGEIITSPIDGSLTKYFCPKQKMRRVAFSWLVISLLILIVFFIVSCIFYLRYDLTKGSDSIHLVVANYRVGSMLAAVANVVQITIMTRIYNHFSIRLNDQENHRTDVEYENSLILKTVIFQFVNNFSGLFYSAFIKNGLEGCENLDCLYELEYILMIIYCSRLVWGNVTEVLLPRFWAYVKRQQLLTSQRYCSRRTEETRDSEVGYKSKCETELFLAPYDWHGTFDDMLEMVIQFGYTTMFVVSFPFAPFLSYLNNYLEIRLDGYRLLYETRRPQPQNVCDLGHWYSVQQAFAAIAICSNAGVIVFTGNYFSHVSKSSRVWLFTLFVAALFFIKYVLETCIHDIPQSVQAQWKRQEFLIAKIIHHVPDELGDTAACKVAGLSKEVYPIELATIQDHDPDEVLGRSHLSS</sequence>
<feature type="transmembrane region" description="Helical" evidence="7">
    <location>
        <begin position="373"/>
        <end position="396"/>
    </location>
</feature>